<proteinExistence type="predicted"/>
<gene>
    <name evidence="1" type="ORF">RJJ37_20160</name>
</gene>
<reference evidence="2" key="1">
    <citation type="submission" date="2023-07" db="EMBL/GenBank/DDBJ databases">
        <title>Genomic characterization of faba bean (Vicia faba) microsymbionts in Mexican soils.</title>
        <authorList>
            <person name="Rivera Orduna F.N."/>
            <person name="Guevara-Luna J."/>
            <person name="Yan J."/>
            <person name="Arroyo-Herrera I."/>
            <person name="Li Y."/>
            <person name="Vasquez-Murrieta M.S."/>
            <person name="Wang E.T."/>
        </authorList>
    </citation>
    <scope>NUCLEOTIDE SEQUENCE [LARGE SCALE GENOMIC DNA]</scope>
    <source>
        <strain evidence="2">CH6</strain>
    </source>
</reference>
<organism evidence="1 2">
    <name type="scientific">Rhizobium redzepovicii</name>
    <dbReference type="NCBI Taxonomy" id="2867518"/>
    <lineage>
        <taxon>Bacteria</taxon>
        <taxon>Pseudomonadati</taxon>
        <taxon>Pseudomonadota</taxon>
        <taxon>Alphaproteobacteria</taxon>
        <taxon>Hyphomicrobiales</taxon>
        <taxon>Rhizobiaceae</taxon>
        <taxon>Rhizobium/Agrobacterium group</taxon>
        <taxon>Rhizobium</taxon>
    </lineage>
</organism>
<dbReference type="AlphaFoldDB" id="A0AAW8P5X9"/>
<dbReference type="Proteomes" id="UP001269402">
    <property type="component" value="Unassembled WGS sequence"/>
</dbReference>
<evidence type="ECO:0000313" key="2">
    <source>
        <dbReference type="Proteomes" id="UP001269402"/>
    </source>
</evidence>
<dbReference type="EMBL" id="JAVLSH010000008">
    <property type="protein sequence ID" value="MDR9761920.1"/>
    <property type="molecule type" value="Genomic_DNA"/>
</dbReference>
<protein>
    <submittedName>
        <fullName evidence="1">Uncharacterized protein</fullName>
    </submittedName>
</protein>
<name>A0AAW8P5X9_9HYPH</name>
<accession>A0AAW8P5X9</accession>
<comment type="caution">
    <text evidence="1">The sequence shown here is derived from an EMBL/GenBank/DDBJ whole genome shotgun (WGS) entry which is preliminary data.</text>
</comment>
<keyword evidence="2" id="KW-1185">Reference proteome</keyword>
<evidence type="ECO:0000313" key="1">
    <source>
        <dbReference type="EMBL" id="MDR9761920.1"/>
    </source>
</evidence>
<sequence>MKELIDLDVTMPAPAVAKPARRLWRAVHEGMHKLPICSVSDAVFLFGNKGLAAE</sequence>